<feature type="compositionally biased region" description="Low complexity" evidence="3">
    <location>
        <begin position="31"/>
        <end position="56"/>
    </location>
</feature>
<proteinExistence type="predicted"/>
<evidence type="ECO:0000313" key="6">
    <source>
        <dbReference type="Proteomes" id="UP000184267"/>
    </source>
</evidence>
<dbReference type="OMA" id="HQYATHF"/>
<evidence type="ECO:0000256" key="3">
    <source>
        <dbReference type="SAM" id="MobiDB-lite"/>
    </source>
</evidence>
<dbReference type="InterPro" id="IPR001878">
    <property type="entry name" value="Znf_CCHC"/>
</dbReference>
<dbReference type="GO" id="GO:0006397">
    <property type="term" value="P:mRNA processing"/>
    <property type="evidence" value="ECO:0007669"/>
    <property type="project" value="UniProtKB-KW"/>
</dbReference>
<evidence type="ECO:0000256" key="2">
    <source>
        <dbReference type="PROSITE-ProRule" id="PRU00047"/>
    </source>
</evidence>
<feature type="compositionally biased region" description="Low complexity" evidence="3">
    <location>
        <begin position="335"/>
        <end position="345"/>
    </location>
</feature>
<gene>
    <name evidence="5" type="ORF">TRAPUB_3674</name>
</gene>
<feature type="compositionally biased region" description="Low complexity" evidence="3">
    <location>
        <begin position="404"/>
        <end position="415"/>
    </location>
</feature>
<dbReference type="Pfam" id="PF03732">
    <property type="entry name" value="Retrotrans_gag"/>
    <property type="match status" value="1"/>
</dbReference>
<feature type="compositionally biased region" description="Basic and acidic residues" evidence="3">
    <location>
        <begin position="307"/>
        <end position="327"/>
    </location>
</feature>
<organism evidence="5 6">
    <name type="scientific">Trametes pubescens</name>
    <name type="common">White-rot fungus</name>
    <dbReference type="NCBI Taxonomy" id="154538"/>
    <lineage>
        <taxon>Eukaryota</taxon>
        <taxon>Fungi</taxon>
        <taxon>Dikarya</taxon>
        <taxon>Basidiomycota</taxon>
        <taxon>Agaricomycotina</taxon>
        <taxon>Agaricomycetes</taxon>
        <taxon>Polyporales</taxon>
        <taxon>Polyporaceae</taxon>
        <taxon>Trametes</taxon>
    </lineage>
</organism>
<feature type="region of interest" description="Disordered" evidence="3">
    <location>
        <begin position="307"/>
        <end position="357"/>
    </location>
</feature>
<dbReference type="AlphaFoldDB" id="A0A1M2VD98"/>
<dbReference type="GO" id="GO:0003676">
    <property type="term" value="F:nucleic acid binding"/>
    <property type="evidence" value="ECO:0007669"/>
    <property type="project" value="InterPro"/>
</dbReference>
<sequence>MNRFDPADAGIDPAVWQGLPGSATPGPAQPAPDQQPQAPPQETNPEQPAPATAQPPNATLLMNQFFTGLTAFAEHQRQSQQDFQQGFATLAQQLAQALSLPAAAGAVPPAGVPPIPTPAPTTTPAVASTPVAVRSPTIKVREPRTFTGKADDVPAFLRDIRNAIALQRDAFRTDRDKAMYLSMYLKDGAPQSWYTAIELAPSKQHLLDNFEGLITDFRAHFETSDIVSKALRQLDALRQSTSVATYAARFQEILVHLDLSEATQIQRFYQGLKESVKDVLVTVRDLPTNLKDYIKLATDIDNRLHERDLERKHDKSSTRPRHDDHRSSTTTQQRPSAPAPSASASTTNSSGHVPMEVDAVRFGPLTSAEKERRRKNGLCLYCGQGNHRVSDCPNMSDKAKQNRKPAAAPASSGKA</sequence>
<dbReference type="Proteomes" id="UP000184267">
    <property type="component" value="Unassembled WGS sequence"/>
</dbReference>
<keyword evidence="6" id="KW-1185">Reference proteome</keyword>
<dbReference type="EMBL" id="MNAD01001451">
    <property type="protein sequence ID" value="OJT05507.1"/>
    <property type="molecule type" value="Genomic_DNA"/>
</dbReference>
<dbReference type="InterPro" id="IPR032567">
    <property type="entry name" value="RTL1-rel"/>
</dbReference>
<dbReference type="GO" id="GO:0008270">
    <property type="term" value="F:zinc ion binding"/>
    <property type="evidence" value="ECO:0007669"/>
    <property type="project" value="UniProtKB-KW"/>
</dbReference>
<feature type="region of interest" description="Disordered" evidence="3">
    <location>
        <begin position="382"/>
        <end position="415"/>
    </location>
</feature>
<dbReference type="OrthoDB" id="2755464at2759"/>
<accession>A0A1M2VD98</accession>
<keyword evidence="2" id="KW-0479">Metal-binding</keyword>
<protein>
    <submittedName>
        <fullName evidence="5">Retrotransposon-derived protein PEG10</fullName>
    </submittedName>
</protein>
<evidence type="ECO:0000259" key="4">
    <source>
        <dbReference type="PROSITE" id="PS50158"/>
    </source>
</evidence>
<keyword evidence="2" id="KW-0862">Zinc</keyword>
<evidence type="ECO:0000313" key="5">
    <source>
        <dbReference type="EMBL" id="OJT05507.1"/>
    </source>
</evidence>
<keyword evidence="2" id="KW-0863">Zinc-finger</keyword>
<name>A0A1M2VD98_TRAPU</name>
<dbReference type="SUPFAM" id="SSF57756">
    <property type="entry name" value="Retrovirus zinc finger-like domains"/>
    <property type="match status" value="1"/>
</dbReference>
<feature type="region of interest" description="Disordered" evidence="3">
    <location>
        <begin position="1"/>
        <end position="56"/>
    </location>
</feature>
<dbReference type="PANTHER" id="PTHR15503">
    <property type="entry name" value="LDOC1 RELATED"/>
    <property type="match status" value="1"/>
</dbReference>
<dbReference type="STRING" id="154538.A0A1M2VD98"/>
<feature type="domain" description="CCHC-type" evidence="4">
    <location>
        <begin position="379"/>
        <end position="394"/>
    </location>
</feature>
<dbReference type="InterPro" id="IPR036875">
    <property type="entry name" value="Znf_CCHC_sf"/>
</dbReference>
<comment type="caution">
    <text evidence="5">The sequence shown here is derived from an EMBL/GenBank/DDBJ whole genome shotgun (WGS) entry which is preliminary data.</text>
</comment>
<dbReference type="PROSITE" id="PS50158">
    <property type="entry name" value="ZF_CCHC"/>
    <property type="match status" value="1"/>
</dbReference>
<dbReference type="InterPro" id="IPR005162">
    <property type="entry name" value="Retrotrans_gag_dom"/>
</dbReference>
<keyword evidence="1" id="KW-0507">mRNA processing</keyword>
<dbReference type="PANTHER" id="PTHR15503:SF22">
    <property type="entry name" value="TRANSPOSON TY3-I GAG POLYPROTEIN"/>
    <property type="match status" value="1"/>
</dbReference>
<evidence type="ECO:0000256" key="1">
    <source>
        <dbReference type="ARBA" id="ARBA00022664"/>
    </source>
</evidence>
<reference evidence="5 6" key="1">
    <citation type="submission" date="2016-10" db="EMBL/GenBank/DDBJ databases">
        <title>Genome sequence of the basidiomycete white-rot fungus Trametes pubescens.</title>
        <authorList>
            <person name="Makela M.R."/>
            <person name="Granchi Z."/>
            <person name="Peng M."/>
            <person name="De Vries R.P."/>
            <person name="Grigoriev I."/>
            <person name="Riley R."/>
            <person name="Hilden K."/>
        </authorList>
    </citation>
    <scope>NUCLEOTIDE SEQUENCE [LARGE SCALE GENOMIC DNA]</scope>
    <source>
        <strain evidence="5 6">FBCC735</strain>
    </source>
</reference>